<keyword evidence="1 6" id="KW-0812">Transmembrane</keyword>
<dbReference type="HAMAP" id="MF_03058">
    <property type="entry name" value="VMA21"/>
    <property type="match status" value="1"/>
</dbReference>
<dbReference type="EMBL" id="SELW01000541">
    <property type="protein sequence ID" value="TID22512.1"/>
    <property type="molecule type" value="Genomic_DNA"/>
</dbReference>
<dbReference type="InterPro" id="IPR019013">
    <property type="entry name" value="Vma21"/>
</dbReference>
<keyword evidence="8" id="KW-1185">Reference proteome</keyword>
<reference evidence="7 8" key="1">
    <citation type="journal article" date="2019" name="Front. Genet.">
        <title>Whole-Genome Sequencing of the Opportunistic Yeast Pathogen Candida inconspicua Uncovers Its Hybrid Origin.</title>
        <authorList>
            <person name="Mixao V."/>
            <person name="Hansen A.P."/>
            <person name="Saus E."/>
            <person name="Boekhout T."/>
            <person name="Lass-Florl C."/>
            <person name="Gabaldon T."/>
        </authorList>
    </citation>
    <scope>NUCLEOTIDE SEQUENCE [LARGE SCALE GENOMIC DNA]</scope>
    <source>
        <strain evidence="7 8">CBS 180</strain>
    </source>
</reference>
<dbReference type="STRING" id="52247.A0A4T0X0G2"/>
<evidence type="ECO:0000256" key="6">
    <source>
        <dbReference type="HAMAP-Rule" id="MF_03058"/>
    </source>
</evidence>
<gene>
    <name evidence="7" type="ORF">CANINC_003287</name>
</gene>
<comment type="similarity">
    <text evidence="6">Belongs to the VMA21 family.</text>
</comment>
<comment type="subcellular location">
    <subcellularLocation>
        <location evidence="6">Endoplasmic reticulum membrane</location>
        <topology evidence="6">Multi-pass membrane protein</topology>
    </subcellularLocation>
    <subcellularLocation>
        <location evidence="6">Endoplasmic reticulum-Golgi intermediate compartment membrane</location>
        <topology evidence="6">Multi-pass membrane protein</topology>
    </subcellularLocation>
    <subcellularLocation>
        <location evidence="6">Cytoplasmic vesicle</location>
        <location evidence="6">COPII-coated vesicle membrane</location>
        <topology evidence="6">Multi-pass membrane protein</topology>
    </subcellularLocation>
</comment>
<dbReference type="GO" id="GO:0005789">
    <property type="term" value="C:endoplasmic reticulum membrane"/>
    <property type="evidence" value="ECO:0007669"/>
    <property type="project" value="UniProtKB-SubCell"/>
</dbReference>
<evidence type="ECO:0000256" key="2">
    <source>
        <dbReference type="ARBA" id="ARBA00022824"/>
    </source>
</evidence>
<evidence type="ECO:0000313" key="8">
    <source>
        <dbReference type="Proteomes" id="UP000307173"/>
    </source>
</evidence>
<evidence type="ECO:0000256" key="5">
    <source>
        <dbReference type="ARBA" id="ARBA00023329"/>
    </source>
</evidence>
<evidence type="ECO:0000313" key="7">
    <source>
        <dbReference type="EMBL" id="TID22512.1"/>
    </source>
</evidence>
<organism evidence="7 8">
    <name type="scientific">Pichia inconspicua</name>
    <dbReference type="NCBI Taxonomy" id="52247"/>
    <lineage>
        <taxon>Eukaryota</taxon>
        <taxon>Fungi</taxon>
        <taxon>Dikarya</taxon>
        <taxon>Ascomycota</taxon>
        <taxon>Saccharomycotina</taxon>
        <taxon>Pichiomycetes</taxon>
        <taxon>Pichiales</taxon>
        <taxon>Pichiaceae</taxon>
        <taxon>Pichia</taxon>
    </lineage>
</organism>
<sequence length="143" mass="15108">MTTISPTPFFGHAACFRGPAASGREGGLHQGPAVVVDMERTHAVNSTDLEAQVISGTLPLHLTTTTAAVMADIPPTVLRKLIFFTAMMILAPLTAFFVTNTIYSNSLVSGGVAAVVANIVLIGYVYVAFNEELDNPAKEKKSD</sequence>
<evidence type="ECO:0000256" key="1">
    <source>
        <dbReference type="ARBA" id="ARBA00022692"/>
    </source>
</evidence>
<dbReference type="OrthoDB" id="160405at2759"/>
<protein>
    <submittedName>
        <fullName evidence="7">Uncharacterized protein</fullName>
    </submittedName>
</protein>
<dbReference type="GO" id="GO:0012507">
    <property type="term" value="C:ER to Golgi transport vesicle membrane"/>
    <property type="evidence" value="ECO:0007669"/>
    <property type="project" value="UniProtKB-SubCell"/>
</dbReference>
<feature type="transmembrane region" description="Helical" evidence="6">
    <location>
        <begin position="109"/>
        <end position="129"/>
    </location>
</feature>
<feature type="transmembrane region" description="Helical" evidence="6">
    <location>
        <begin position="81"/>
        <end position="103"/>
    </location>
</feature>
<keyword evidence="2 6" id="KW-0256">Endoplasmic reticulum</keyword>
<accession>A0A4T0X0G2</accession>
<keyword evidence="5 6" id="KW-0968">Cytoplasmic vesicle</keyword>
<dbReference type="GO" id="GO:0033116">
    <property type="term" value="C:endoplasmic reticulum-Golgi intermediate compartment membrane"/>
    <property type="evidence" value="ECO:0007669"/>
    <property type="project" value="UniProtKB-SubCell"/>
</dbReference>
<comment type="function">
    <text evidence="6">Required for the assembly of the V0 complex of the vacuolar ATPase (V-ATPase) in the endoplasmic reticulum.</text>
</comment>
<keyword evidence="3 6" id="KW-1133">Transmembrane helix</keyword>
<comment type="caution">
    <text evidence="7">The sequence shown here is derived from an EMBL/GenBank/DDBJ whole genome shotgun (WGS) entry which is preliminary data.</text>
</comment>
<dbReference type="Proteomes" id="UP000307173">
    <property type="component" value="Unassembled WGS sequence"/>
</dbReference>
<proteinExistence type="inferred from homology"/>
<evidence type="ECO:0000256" key="4">
    <source>
        <dbReference type="ARBA" id="ARBA00023136"/>
    </source>
</evidence>
<feature type="short sequence motif" description="Prevents secretion from ER" evidence="6">
    <location>
        <begin position="140"/>
        <end position="143"/>
    </location>
</feature>
<dbReference type="AlphaFoldDB" id="A0A4T0X0G2"/>
<name>A0A4T0X0G2_9ASCO</name>
<evidence type="ECO:0000256" key="3">
    <source>
        <dbReference type="ARBA" id="ARBA00022989"/>
    </source>
</evidence>
<dbReference type="GO" id="GO:0070072">
    <property type="term" value="P:vacuolar proton-transporting V-type ATPase complex assembly"/>
    <property type="evidence" value="ECO:0007669"/>
    <property type="project" value="UniProtKB-UniRule"/>
</dbReference>
<dbReference type="Pfam" id="PF09446">
    <property type="entry name" value="VMA21"/>
    <property type="match status" value="1"/>
</dbReference>
<keyword evidence="4 6" id="KW-0472">Membrane</keyword>